<dbReference type="InterPro" id="IPR050235">
    <property type="entry name" value="CK1_Ser-Thr_kinase"/>
</dbReference>
<feature type="compositionally biased region" description="Pro residues" evidence="6">
    <location>
        <begin position="376"/>
        <end position="393"/>
    </location>
</feature>
<dbReference type="GO" id="GO:0004674">
    <property type="term" value="F:protein serine/threonine kinase activity"/>
    <property type="evidence" value="ECO:0007669"/>
    <property type="project" value="UniProtKB-KW"/>
</dbReference>
<evidence type="ECO:0000256" key="2">
    <source>
        <dbReference type="ARBA" id="ARBA00022741"/>
    </source>
</evidence>
<dbReference type="InterPro" id="IPR011009">
    <property type="entry name" value="Kinase-like_dom_sf"/>
</dbReference>
<proteinExistence type="inferred from homology"/>
<dbReference type="Pfam" id="PF00069">
    <property type="entry name" value="Pkinase"/>
    <property type="match status" value="1"/>
</dbReference>
<dbReference type="PANTHER" id="PTHR11909">
    <property type="entry name" value="CASEIN KINASE-RELATED"/>
    <property type="match status" value="1"/>
</dbReference>
<accession>A0A0L0HC61</accession>
<feature type="region of interest" description="Disordered" evidence="6">
    <location>
        <begin position="325"/>
        <end position="397"/>
    </location>
</feature>
<dbReference type="SMART" id="SM00220">
    <property type="entry name" value="S_TKc"/>
    <property type="match status" value="1"/>
</dbReference>
<evidence type="ECO:0000313" key="8">
    <source>
        <dbReference type="EMBL" id="KNC98474.1"/>
    </source>
</evidence>
<gene>
    <name evidence="8" type="ORF">SPPG_06175</name>
</gene>
<feature type="compositionally biased region" description="Polar residues" evidence="6">
    <location>
        <begin position="359"/>
        <end position="374"/>
    </location>
</feature>
<dbReference type="Proteomes" id="UP000053201">
    <property type="component" value="Unassembled WGS sequence"/>
</dbReference>
<feature type="domain" description="Protein kinase" evidence="7">
    <location>
        <begin position="26"/>
        <end position="327"/>
    </location>
</feature>
<keyword evidence="2 4" id="KW-0547">Nucleotide-binding</keyword>
<protein>
    <recommendedName>
        <fullName evidence="1">non-specific serine/threonine protein kinase</fullName>
        <ecNumber evidence="1">2.7.11.1</ecNumber>
    </recommendedName>
</protein>
<dbReference type="PROSITE" id="PS00107">
    <property type="entry name" value="PROTEIN_KINASE_ATP"/>
    <property type="match status" value="1"/>
</dbReference>
<dbReference type="PROSITE" id="PS00108">
    <property type="entry name" value="PROTEIN_KINASE_ST"/>
    <property type="match status" value="1"/>
</dbReference>
<dbReference type="GeneID" id="27689501"/>
<dbReference type="VEuPathDB" id="FungiDB:SPPG_06175"/>
<evidence type="ECO:0000256" key="1">
    <source>
        <dbReference type="ARBA" id="ARBA00012513"/>
    </source>
</evidence>
<evidence type="ECO:0000256" key="5">
    <source>
        <dbReference type="RuleBase" id="RU000304"/>
    </source>
</evidence>
<evidence type="ECO:0000313" key="9">
    <source>
        <dbReference type="Proteomes" id="UP000053201"/>
    </source>
</evidence>
<dbReference type="OMA" id="DVQPHRQ"/>
<dbReference type="EMBL" id="KQ257460">
    <property type="protein sequence ID" value="KNC98474.1"/>
    <property type="molecule type" value="Genomic_DNA"/>
</dbReference>
<evidence type="ECO:0000256" key="6">
    <source>
        <dbReference type="SAM" id="MobiDB-lite"/>
    </source>
</evidence>
<dbReference type="InterPro" id="IPR000719">
    <property type="entry name" value="Prot_kinase_dom"/>
</dbReference>
<keyword evidence="3 4" id="KW-0067">ATP-binding</keyword>
<dbReference type="eggNOG" id="KOG1164">
    <property type="taxonomic scope" value="Eukaryota"/>
</dbReference>
<evidence type="ECO:0000256" key="3">
    <source>
        <dbReference type="ARBA" id="ARBA00022840"/>
    </source>
</evidence>
<evidence type="ECO:0000259" key="7">
    <source>
        <dbReference type="PROSITE" id="PS50011"/>
    </source>
</evidence>
<reference evidence="8 9" key="1">
    <citation type="submission" date="2009-08" db="EMBL/GenBank/DDBJ databases">
        <title>The Genome Sequence of Spizellomyces punctatus strain DAOM BR117.</title>
        <authorList>
            <consortium name="The Broad Institute Genome Sequencing Platform"/>
            <person name="Russ C."/>
            <person name="Cuomo C."/>
            <person name="Shea T."/>
            <person name="Young S.K."/>
            <person name="Zeng Q."/>
            <person name="Koehrsen M."/>
            <person name="Haas B."/>
            <person name="Borodovsky M."/>
            <person name="Guigo R."/>
            <person name="Alvarado L."/>
            <person name="Berlin A."/>
            <person name="Bochicchio J."/>
            <person name="Borenstein D."/>
            <person name="Chapman S."/>
            <person name="Chen Z."/>
            <person name="Engels R."/>
            <person name="Freedman E."/>
            <person name="Gellesch M."/>
            <person name="Goldberg J."/>
            <person name="Griggs A."/>
            <person name="Gujja S."/>
            <person name="Heiman D."/>
            <person name="Hepburn T."/>
            <person name="Howarth C."/>
            <person name="Jen D."/>
            <person name="Larson L."/>
            <person name="Lewis B."/>
            <person name="Mehta T."/>
            <person name="Park D."/>
            <person name="Pearson M."/>
            <person name="Roberts A."/>
            <person name="Saif S."/>
            <person name="Shenoy N."/>
            <person name="Sisk P."/>
            <person name="Stolte C."/>
            <person name="Sykes S."/>
            <person name="Thomson T."/>
            <person name="Walk T."/>
            <person name="White J."/>
            <person name="Yandava C."/>
            <person name="Burger G."/>
            <person name="Gray M.W."/>
            <person name="Holland P.W.H."/>
            <person name="King N."/>
            <person name="Lang F.B.F."/>
            <person name="Roger A.J."/>
            <person name="Ruiz-Trillo I."/>
            <person name="Lander E."/>
            <person name="Nusbaum C."/>
        </authorList>
    </citation>
    <scope>NUCLEOTIDE SEQUENCE [LARGE SCALE GENOMIC DNA]</scope>
    <source>
        <strain evidence="8 9">DAOM BR117</strain>
    </source>
</reference>
<dbReference type="STRING" id="645134.A0A0L0HC61"/>
<comment type="similarity">
    <text evidence="5">Belongs to the protein kinase superfamily.</text>
</comment>
<dbReference type="RefSeq" id="XP_016606514.1">
    <property type="nucleotide sequence ID" value="XM_016754378.1"/>
</dbReference>
<dbReference type="InParanoid" id="A0A0L0HC61"/>
<dbReference type="InterPro" id="IPR008271">
    <property type="entry name" value="Ser/Thr_kinase_AS"/>
</dbReference>
<keyword evidence="8" id="KW-0418">Kinase</keyword>
<sequence length="408" mass="45320">MLTAVNCTSSMSSTPNLEGVIIHKRWKILHPIGKGAFGEVHSAFDLHTQKPVAIKIEPPTSKKQVLKLEIAILRKLGVAGSNSSHWIAEFVGSGRFAITSNDTEKKAGQDAKPLPVYHFMVMQLLGPNLSEIRRNTPGHRFPLQTVTELALQMLQAIQALHGIGVVHRDIKPGNFCVGPDYSLDKPLAGARVYMIDFGLSRKFLNGYGTIREARPKVGFRGTSRYASLRAHKGQDLGPVDDMWTFFYLLVEFITGSLPWRGKEKDRIATIKAAYHEADVGKEGHVTYGLPSPMVEMWKYLAGLDYEDPVDYKRIEKMLRDLPGDPGVSLSKTVSSATVTEPTAPQRSSIADPLTPPSIEWTNGPSKSIPQNVQLPSLPPHNPHLIPRPPPTTPPTLHRRFRVRRYKAR</sequence>
<dbReference type="AlphaFoldDB" id="A0A0L0HC61"/>
<keyword evidence="8" id="KW-0808">Transferase</keyword>
<dbReference type="Gene3D" id="1.10.510.10">
    <property type="entry name" value="Transferase(Phosphotransferase) domain 1"/>
    <property type="match status" value="1"/>
</dbReference>
<dbReference type="SUPFAM" id="SSF56112">
    <property type="entry name" value="Protein kinase-like (PK-like)"/>
    <property type="match status" value="1"/>
</dbReference>
<dbReference type="PROSITE" id="PS50011">
    <property type="entry name" value="PROTEIN_KINASE_DOM"/>
    <property type="match status" value="1"/>
</dbReference>
<organism evidence="8 9">
    <name type="scientific">Spizellomyces punctatus (strain DAOM BR117)</name>
    <dbReference type="NCBI Taxonomy" id="645134"/>
    <lineage>
        <taxon>Eukaryota</taxon>
        <taxon>Fungi</taxon>
        <taxon>Fungi incertae sedis</taxon>
        <taxon>Chytridiomycota</taxon>
        <taxon>Chytridiomycota incertae sedis</taxon>
        <taxon>Chytridiomycetes</taxon>
        <taxon>Spizellomycetales</taxon>
        <taxon>Spizellomycetaceae</taxon>
        <taxon>Spizellomyces</taxon>
    </lineage>
</organism>
<dbReference type="InterPro" id="IPR017441">
    <property type="entry name" value="Protein_kinase_ATP_BS"/>
</dbReference>
<keyword evidence="5" id="KW-0723">Serine/threonine-protein kinase</keyword>
<keyword evidence="9" id="KW-1185">Reference proteome</keyword>
<dbReference type="GO" id="GO:0005524">
    <property type="term" value="F:ATP binding"/>
    <property type="evidence" value="ECO:0007669"/>
    <property type="project" value="UniProtKB-UniRule"/>
</dbReference>
<feature type="binding site" evidence="4">
    <location>
        <position position="55"/>
    </location>
    <ligand>
        <name>ATP</name>
        <dbReference type="ChEBI" id="CHEBI:30616"/>
    </ligand>
</feature>
<dbReference type="OrthoDB" id="5579860at2759"/>
<name>A0A0L0HC61_SPIPD</name>
<feature type="compositionally biased region" description="Polar residues" evidence="6">
    <location>
        <begin position="329"/>
        <end position="348"/>
    </location>
</feature>
<dbReference type="EC" id="2.7.11.1" evidence="1"/>
<evidence type="ECO:0000256" key="4">
    <source>
        <dbReference type="PROSITE-ProRule" id="PRU10141"/>
    </source>
</evidence>